<dbReference type="InterPro" id="IPR037066">
    <property type="entry name" value="Plug_dom_sf"/>
</dbReference>
<keyword evidence="6 8" id="KW-0472">Membrane</keyword>
<dbReference type="PANTHER" id="PTHR40980:SF3">
    <property type="entry name" value="TONB-DEPENDENT RECEPTOR-LIKE BETA-BARREL DOMAIN-CONTAINING PROTEIN"/>
    <property type="match status" value="1"/>
</dbReference>
<proteinExistence type="inferred from homology"/>
<keyword evidence="2 8" id="KW-0813">Transport</keyword>
<dbReference type="Proteomes" id="UP000254101">
    <property type="component" value="Unassembled WGS sequence"/>
</dbReference>
<evidence type="ECO:0000313" key="13">
    <source>
        <dbReference type="Proteomes" id="UP000254101"/>
    </source>
</evidence>
<reference evidence="12 13" key="1">
    <citation type="submission" date="2018-07" db="EMBL/GenBank/DDBJ databases">
        <title>Erythrobacter nanhaiensis sp. nov., a novel member of the genus Erythrobacter isolated from the South China Sea.</title>
        <authorList>
            <person name="Chen X."/>
            <person name="Liu J."/>
        </authorList>
    </citation>
    <scope>NUCLEOTIDE SEQUENCE [LARGE SCALE GENOMIC DNA]</scope>
    <source>
        <strain evidence="12 13">S-5</strain>
    </source>
</reference>
<comment type="caution">
    <text evidence="12">The sequence shown here is derived from an EMBL/GenBank/DDBJ whole genome shotgun (WGS) entry which is preliminary data.</text>
</comment>
<evidence type="ECO:0000313" key="12">
    <source>
        <dbReference type="EMBL" id="RDS78705.1"/>
    </source>
</evidence>
<dbReference type="PROSITE" id="PS52016">
    <property type="entry name" value="TONB_DEPENDENT_REC_3"/>
    <property type="match status" value="1"/>
</dbReference>
<dbReference type="Gene3D" id="2.40.170.20">
    <property type="entry name" value="TonB-dependent receptor, beta-barrel domain"/>
    <property type="match status" value="1"/>
</dbReference>
<dbReference type="GO" id="GO:0009279">
    <property type="term" value="C:cell outer membrane"/>
    <property type="evidence" value="ECO:0007669"/>
    <property type="project" value="UniProtKB-SubCell"/>
</dbReference>
<evidence type="ECO:0000256" key="7">
    <source>
        <dbReference type="ARBA" id="ARBA00023237"/>
    </source>
</evidence>
<dbReference type="InterPro" id="IPR012910">
    <property type="entry name" value="Plug_dom"/>
</dbReference>
<organism evidence="12 13">
    <name type="scientific">Alteriqipengyuania lutimaris</name>
    <dbReference type="NCBI Taxonomy" id="1538146"/>
    <lineage>
        <taxon>Bacteria</taxon>
        <taxon>Pseudomonadati</taxon>
        <taxon>Pseudomonadota</taxon>
        <taxon>Alphaproteobacteria</taxon>
        <taxon>Sphingomonadales</taxon>
        <taxon>Erythrobacteraceae</taxon>
        <taxon>Alteriqipengyuania</taxon>
    </lineage>
</organism>
<evidence type="ECO:0000256" key="2">
    <source>
        <dbReference type="ARBA" id="ARBA00022448"/>
    </source>
</evidence>
<dbReference type="InterPro" id="IPR010104">
    <property type="entry name" value="TonB_rcpt_bac"/>
</dbReference>
<dbReference type="Pfam" id="PF00593">
    <property type="entry name" value="TonB_dep_Rec_b-barrel"/>
    <property type="match status" value="1"/>
</dbReference>
<evidence type="ECO:0000256" key="4">
    <source>
        <dbReference type="ARBA" id="ARBA00022692"/>
    </source>
</evidence>
<dbReference type="InterPro" id="IPR000531">
    <property type="entry name" value="Beta-barrel_TonB"/>
</dbReference>
<dbReference type="NCBIfam" id="TIGR01782">
    <property type="entry name" value="TonB-Xanth-Caul"/>
    <property type="match status" value="1"/>
</dbReference>
<dbReference type="Gene3D" id="2.170.130.10">
    <property type="entry name" value="TonB-dependent receptor, plug domain"/>
    <property type="match status" value="1"/>
</dbReference>
<protein>
    <submittedName>
        <fullName evidence="12">TonB-dependent receptor</fullName>
    </submittedName>
</protein>
<dbReference type="PANTHER" id="PTHR40980">
    <property type="entry name" value="PLUG DOMAIN-CONTAINING PROTEIN"/>
    <property type="match status" value="1"/>
</dbReference>
<evidence type="ECO:0000256" key="8">
    <source>
        <dbReference type="PROSITE-ProRule" id="PRU01360"/>
    </source>
</evidence>
<evidence type="ECO:0000256" key="1">
    <source>
        <dbReference type="ARBA" id="ARBA00004571"/>
    </source>
</evidence>
<dbReference type="SUPFAM" id="SSF56935">
    <property type="entry name" value="Porins"/>
    <property type="match status" value="1"/>
</dbReference>
<dbReference type="OrthoDB" id="5476657at2"/>
<keyword evidence="7 8" id="KW-0998">Cell outer membrane</keyword>
<comment type="subcellular location">
    <subcellularLocation>
        <location evidence="1 8">Cell outer membrane</location>
        <topology evidence="1 8">Multi-pass membrane protein</topology>
    </subcellularLocation>
</comment>
<evidence type="ECO:0000256" key="9">
    <source>
        <dbReference type="RuleBase" id="RU003357"/>
    </source>
</evidence>
<dbReference type="Pfam" id="PF07715">
    <property type="entry name" value="Plug"/>
    <property type="match status" value="1"/>
</dbReference>
<keyword evidence="5 9" id="KW-0798">TonB box</keyword>
<keyword evidence="4 8" id="KW-0812">Transmembrane</keyword>
<keyword evidence="13" id="KW-1185">Reference proteome</keyword>
<accession>A0A395LPN9</accession>
<comment type="similarity">
    <text evidence="8 9">Belongs to the TonB-dependent receptor family.</text>
</comment>
<evidence type="ECO:0000256" key="5">
    <source>
        <dbReference type="ARBA" id="ARBA00023077"/>
    </source>
</evidence>
<dbReference type="AlphaFoldDB" id="A0A395LPN9"/>
<keyword evidence="3 8" id="KW-1134">Transmembrane beta strand</keyword>
<evidence type="ECO:0000259" key="11">
    <source>
        <dbReference type="Pfam" id="PF07715"/>
    </source>
</evidence>
<sequence length="895" mass="98747">MIIVTGIRAALSEAIEVRRESSQVVDSIVAEDIGKLPDNNVVEALQRLTGVQVTNREGGETNTLSIRGLPDALTTFNGRKIFTASGTAFALADIPANLVKRIDVYKTRSATQIETGLAGQVDVITRRPLDFDGFALSANARGVYNEAADTFNPNVSLLLSNKWETGIGDIGVLIAGSYSKAEFRDMSVFSGALVPFVTENPPPGTGFTPLQRVFPDTGAWTPGLETGIPYEAGSTFTLNGIETPYYLARDANFAPDVYGERERPAINAALQWAPNSSSTYTAEFLYNGFRSNTFNNLHFTFVDWWGSLGPNPGSTFNLYEGTNIISDRVVGDVFGFQSGDFTDNKTDSYVGAFNADWQIGDNLSVTTDLSYQWSKFETQFLATRLTRVAPQITVDFNADDGLPSWSFDDNTRLYDPTAWTVGELYDNAGTSQGDAITWQTDAAYEFDASILKAVRAGFRFDKRGAADTVREQDAPALGQPLTNLPAESYFISDDFFNGRADVPMSWINISGQWLQDNADFVRQLYADSVDPGILLSDEFNQVEVFNITERTLSIYGEVDFEHYVGDVRLFLQAGLRYVDVDTDLTFTDRLSGTVVDDEAKASEFLPSITAIADLTDNFRVRFNYGRTLRRPGFADLNPYYALTGDLTDVGRGTGAGGNPNLEPTRSTNYDFSLEWYFQPDSAIFLTAFKRDVEGLVVPLVTVLEIPNTGLNTDLFAITRPENASDGELKGLELGFVYFPTLPGMLNGLGATGSLTLLDSNQTIPISNQAGEIVDTTESDFFGVSDLSYNITAAYDRGPLGLRLSYVWRKNFLNNNEERNFAGPLGVWRRPESSLDFQLNYNLTDNFGVTFDAVNLTKEYQQTYYRFGEFGGPDEFNLGNTLLARTFALGVRYTFN</sequence>
<dbReference type="EMBL" id="QRBB01000001">
    <property type="protein sequence ID" value="RDS78705.1"/>
    <property type="molecule type" value="Genomic_DNA"/>
</dbReference>
<evidence type="ECO:0000259" key="10">
    <source>
        <dbReference type="Pfam" id="PF00593"/>
    </source>
</evidence>
<dbReference type="InterPro" id="IPR036942">
    <property type="entry name" value="Beta-barrel_TonB_sf"/>
</dbReference>
<evidence type="ECO:0000256" key="6">
    <source>
        <dbReference type="ARBA" id="ARBA00023136"/>
    </source>
</evidence>
<feature type="domain" description="TonB-dependent receptor plug" evidence="11">
    <location>
        <begin position="19"/>
        <end position="115"/>
    </location>
</feature>
<evidence type="ECO:0000256" key="3">
    <source>
        <dbReference type="ARBA" id="ARBA00022452"/>
    </source>
</evidence>
<name>A0A395LPN9_9SPHN</name>
<keyword evidence="12" id="KW-0675">Receptor</keyword>
<dbReference type="InterPro" id="IPR039426">
    <property type="entry name" value="TonB-dep_rcpt-like"/>
</dbReference>
<gene>
    <name evidence="12" type="ORF">DL238_13185</name>
</gene>
<feature type="domain" description="TonB-dependent receptor-like beta-barrel" evidence="10">
    <location>
        <begin position="401"/>
        <end position="855"/>
    </location>
</feature>